<dbReference type="VEuPathDB" id="PlasmoDB:PRCDC_0300600"/>
<reference evidence="2" key="1">
    <citation type="submission" date="2014-01" db="EMBL/GenBank/DDBJ databases">
        <authorList>
            <person name="Aslett M."/>
        </authorList>
    </citation>
    <scope>NUCLEOTIDE SEQUENCE</scope>
    <source>
        <strain evidence="2">CDC</strain>
    </source>
</reference>
<reference evidence="2" key="2">
    <citation type="submission" date="2014-05" db="EMBL/GenBank/DDBJ databases">
        <title>The genome sequences of chimpanzee malaria parasites reveal the path to human adaptation.</title>
        <authorList>
            <person name="Otto T.D."/>
            <person name="Rayner J.C."/>
            <person name="Boehme U."/>
            <person name="Pain A."/>
            <person name="Spottiswoode N."/>
            <person name="Sanders M."/>
            <person name="Quail M."/>
            <person name="Ollomo B."/>
            <person name="Renaud F."/>
            <person name="Thomas A.W."/>
            <person name="Prugnolle F."/>
            <person name="Conway D.J."/>
            <person name="Newbold C."/>
            <person name="Berriman M."/>
        </authorList>
    </citation>
    <scope>NUCLEOTIDE SEQUENCE [LARGE SCALE GENOMIC DNA]</scope>
    <source>
        <strain evidence="2">CDC</strain>
    </source>
</reference>
<proteinExistence type="predicted"/>
<protein>
    <submittedName>
        <fullName evidence="2">Uncharacterized protein</fullName>
    </submittedName>
</protein>
<accession>A0A060RS97</accession>
<keyword evidence="3" id="KW-1185">Reference proteome</keyword>
<sequence length="274" mass="32906">MNNQHLIYRSVLIKYFPKEKGKKYFLFINIIVYCILSVLYDIFPNVTFPNYIFVNTKDIVIYNTRVIRSLYEEYHFNTIKEKILLNDLIKDDLIKNDIKEDHIKKSDIQEEDLKSYENFKYNLMKNEEKQDNLIKEDIIVNLSNNDNIIIYNSYEQNILQDFAYEQNILQDFPYEENVISNFPYEENIISNFPYEDNIIISDSRDDYLIEEGINENSSITVDLNNSMINETNDVDNEKDKVKMIIYSYIKKVDSCKKDINHKKFGKCRDEEDER</sequence>
<dbReference type="PhylomeDB" id="A0A060RS97"/>
<evidence type="ECO:0000256" key="1">
    <source>
        <dbReference type="SAM" id="Phobius"/>
    </source>
</evidence>
<organism evidence="2 3">
    <name type="scientific">Plasmodium reichenowi</name>
    <dbReference type="NCBI Taxonomy" id="5854"/>
    <lineage>
        <taxon>Eukaryota</taxon>
        <taxon>Sar</taxon>
        <taxon>Alveolata</taxon>
        <taxon>Apicomplexa</taxon>
        <taxon>Aconoidasida</taxon>
        <taxon>Haemosporida</taxon>
        <taxon>Plasmodiidae</taxon>
        <taxon>Plasmodium</taxon>
        <taxon>Plasmodium (Laverania)</taxon>
    </lineage>
</organism>
<keyword evidence="1" id="KW-1133">Transmembrane helix</keyword>
<name>A0A060RS97_PLARE</name>
<dbReference type="VEuPathDB" id="PlasmoDB:PRG01_0304400"/>
<feature type="transmembrane region" description="Helical" evidence="1">
    <location>
        <begin position="24"/>
        <end position="43"/>
    </location>
</feature>
<dbReference type="AlphaFoldDB" id="A0A060RS97"/>
<keyword evidence="1" id="KW-0812">Transmembrane</keyword>
<dbReference type="Proteomes" id="UP000027581">
    <property type="component" value="Unassembled WGS sequence"/>
</dbReference>
<gene>
    <name evidence="2" type="ORF">PRCDC_0300600</name>
</gene>
<dbReference type="EMBL" id="HG810764">
    <property type="protein sequence ID" value="CDO62443.1"/>
    <property type="molecule type" value="Genomic_DNA"/>
</dbReference>
<evidence type="ECO:0000313" key="3">
    <source>
        <dbReference type="Proteomes" id="UP000027581"/>
    </source>
</evidence>
<evidence type="ECO:0000313" key="2">
    <source>
        <dbReference type="EMBL" id="CDO62443.1"/>
    </source>
</evidence>
<keyword evidence="1" id="KW-0472">Membrane</keyword>